<dbReference type="Gene3D" id="1.25.10.10">
    <property type="entry name" value="Leucine-rich Repeat Variant"/>
    <property type="match status" value="1"/>
</dbReference>
<dbReference type="PANTHER" id="PTHR12697:SF5">
    <property type="entry name" value="DEOXYHYPUSINE HYDROXYLASE"/>
    <property type="match status" value="1"/>
</dbReference>
<accession>A0A563VSP7</accession>
<dbReference type="RefSeq" id="WP_144872825.1">
    <property type="nucleotide sequence ID" value="NZ_LR213999.1"/>
</dbReference>
<dbReference type="SUPFAM" id="SSF48371">
    <property type="entry name" value="ARM repeat"/>
    <property type="match status" value="1"/>
</dbReference>
<evidence type="ECO:0000256" key="1">
    <source>
        <dbReference type="ARBA" id="ARBA00022549"/>
    </source>
</evidence>
<dbReference type="Proteomes" id="UP000320055">
    <property type="component" value="Unassembled WGS sequence"/>
</dbReference>
<dbReference type="Pfam" id="PF13646">
    <property type="entry name" value="HEAT_2"/>
    <property type="match status" value="2"/>
</dbReference>
<dbReference type="OrthoDB" id="424041at2"/>
<dbReference type="InterPro" id="IPR011989">
    <property type="entry name" value="ARM-like"/>
</dbReference>
<evidence type="ECO:0000313" key="3">
    <source>
        <dbReference type="EMBL" id="VEP14309.1"/>
    </source>
</evidence>
<dbReference type="GO" id="GO:0016491">
    <property type="term" value="F:oxidoreductase activity"/>
    <property type="evidence" value="ECO:0007669"/>
    <property type="project" value="TreeGrafter"/>
</dbReference>
<dbReference type="PANTHER" id="PTHR12697">
    <property type="entry name" value="PBS LYASE HEAT-LIKE PROTEIN"/>
    <property type="match status" value="1"/>
</dbReference>
<keyword evidence="2" id="KW-0605">Phycobilisome</keyword>
<name>A0A563VSP7_9CYAN</name>
<protein>
    <submittedName>
        <fullName evidence="3">Uncharacterized phycocyanin operon protein Z</fullName>
    </submittedName>
</protein>
<keyword evidence="1" id="KW-0042">Antenna complex</keyword>
<dbReference type="GO" id="GO:0030089">
    <property type="term" value="C:phycobilisome"/>
    <property type="evidence" value="ECO:0007669"/>
    <property type="project" value="UniProtKB-KW"/>
</dbReference>
<gene>
    <name evidence="3" type="ORF">H1P_2560010</name>
</gene>
<dbReference type="EMBL" id="CAACVJ010000175">
    <property type="protein sequence ID" value="VEP14309.1"/>
    <property type="molecule type" value="Genomic_DNA"/>
</dbReference>
<evidence type="ECO:0000313" key="4">
    <source>
        <dbReference type="Proteomes" id="UP000320055"/>
    </source>
</evidence>
<dbReference type="InterPro" id="IPR016024">
    <property type="entry name" value="ARM-type_fold"/>
</dbReference>
<dbReference type="AlphaFoldDB" id="A0A563VSP7"/>
<sequence length="201" mass="21909">MSLDNLFAQLKHPNPNLRKRARQEIAEQRDEKTIPRLMENLEDEDMVYRRASVKALGVIGVDSIPYLVESLASKEDATVRASCAKALAQVAVNHPDEPFPQQGIEGLRQGVDDENPVVNLSSVMALGAIGNPALDVLLEALNTTDNIAVGVAIVNALGGINDNLVREKLTQMSNDDFIDPYLKESAVSALSRLEMVAKYNS</sequence>
<keyword evidence="4" id="KW-1185">Reference proteome</keyword>
<organism evidence="3 4">
    <name type="scientific">Hyella patelloides LEGE 07179</name>
    <dbReference type="NCBI Taxonomy" id="945734"/>
    <lineage>
        <taxon>Bacteria</taxon>
        <taxon>Bacillati</taxon>
        <taxon>Cyanobacteriota</taxon>
        <taxon>Cyanophyceae</taxon>
        <taxon>Pleurocapsales</taxon>
        <taxon>Hyellaceae</taxon>
        <taxon>Hyella</taxon>
    </lineage>
</organism>
<reference evidence="3 4" key="1">
    <citation type="submission" date="2019-01" db="EMBL/GenBank/DDBJ databases">
        <authorList>
            <person name="Brito A."/>
        </authorList>
    </citation>
    <scope>NUCLEOTIDE SEQUENCE [LARGE SCALE GENOMIC DNA]</scope>
    <source>
        <strain evidence="3">1</strain>
    </source>
</reference>
<evidence type="ECO:0000256" key="2">
    <source>
        <dbReference type="ARBA" id="ARBA00022738"/>
    </source>
</evidence>
<proteinExistence type="predicted"/>